<protein>
    <submittedName>
        <fullName evidence="2">TetR family transcriptional regulator</fullName>
    </submittedName>
</protein>
<dbReference type="PROSITE" id="PS50977">
    <property type="entry name" value="HTH_TETR_2"/>
    <property type="match status" value="1"/>
</dbReference>
<dbReference type="OrthoDB" id="3210235at2"/>
<keyword evidence="3" id="KW-1185">Reference proteome</keyword>
<dbReference type="RefSeq" id="WP_092112871.1">
    <property type="nucleotide sequence ID" value="NZ_FOCN01000038.1"/>
</dbReference>
<dbReference type="Proteomes" id="UP000297654">
    <property type="component" value="Unassembled WGS sequence"/>
</dbReference>
<dbReference type="SUPFAM" id="SSF48498">
    <property type="entry name" value="Tetracyclin repressor-like, C-terminal domain"/>
    <property type="match status" value="1"/>
</dbReference>
<comment type="caution">
    <text evidence="2">The sequence shown here is derived from an EMBL/GenBank/DDBJ whole genome shotgun (WGS) entry which is preliminary data.</text>
</comment>
<dbReference type="Gene3D" id="1.10.357.10">
    <property type="entry name" value="Tetracycline Repressor, domain 2"/>
    <property type="match status" value="1"/>
</dbReference>
<dbReference type="GO" id="GO:0000976">
    <property type="term" value="F:transcription cis-regulatory region binding"/>
    <property type="evidence" value="ECO:0007669"/>
    <property type="project" value="TreeGrafter"/>
</dbReference>
<evidence type="ECO:0000313" key="3">
    <source>
        <dbReference type="Proteomes" id="UP000297654"/>
    </source>
</evidence>
<dbReference type="GO" id="GO:0003700">
    <property type="term" value="F:DNA-binding transcription factor activity"/>
    <property type="evidence" value="ECO:0007669"/>
    <property type="project" value="TreeGrafter"/>
</dbReference>
<evidence type="ECO:0000256" key="1">
    <source>
        <dbReference type="ARBA" id="ARBA00023125"/>
    </source>
</evidence>
<accession>A0A1H8M636</accession>
<dbReference type="PRINTS" id="PR00455">
    <property type="entry name" value="HTHTETR"/>
</dbReference>
<dbReference type="Pfam" id="PF00440">
    <property type="entry name" value="TetR_N"/>
    <property type="match status" value="1"/>
</dbReference>
<name>A0A1H8M636_9MICO</name>
<proteinExistence type="predicted"/>
<keyword evidence="1" id="KW-0238">DNA-binding</keyword>
<sequence>MTNKSQHTRRAILAAARAHFAERGYERSTVRAIGAAAGIDAAMVIRYFGSKENLFAHASEFALELPDLAALPHDYVGEALAAHFLELWEANESLRVLLRSGVTNAEASAAMRGIFGAQLVPIVAALGTDRVEERAALAASQMLGLALARYILAFPPMVSMGRDELVAFIGPTLQRYLVGELP</sequence>
<evidence type="ECO:0000313" key="2">
    <source>
        <dbReference type="EMBL" id="TFB92084.1"/>
    </source>
</evidence>
<gene>
    <name evidence="2" type="ORF">E3O10_05190</name>
</gene>
<dbReference type="Gene3D" id="1.10.10.60">
    <property type="entry name" value="Homeodomain-like"/>
    <property type="match status" value="1"/>
</dbReference>
<dbReference type="PANTHER" id="PTHR30055">
    <property type="entry name" value="HTH-TYPE TRANSCRIPTIONAL REGULATOR RUTR"/>
    <property type="match status" value="1"/>
</dbReference>
<reference evidence="2 3" key="1">
    <citation type="submission" date="2019-03" db="EMBL/GenBank/DDBJ databases">
        <title>Genomics of glacier-inhabiting Cryobacterium strains.</title>
        <authorList>
            <person name="Liu Q."/>
            <person name="Xin Y.-H."/>
        </authorList>
    </citation>
    <scope>NUCLEOTIDE SEQUENCE [LARGE SCALE GENOMIC DNA]</scope>
    <source>
        <strain evidence="2 3">Hh15</strain>
    </source>
</reference>
<dbReference type="AlphaFoldDB" id="A0A1H8M636"/>
<dbReference type="PANTHER" id="PTHR30055:SF235">
    <property type="entry name" value="TRANSCRIPTIONAL REGULATORY PROTEIN"/>
    <property type="match status" value="1"/>
</dbReference>
<dbReference type="InterPro" id="IPR041678">
    <property type="entry name" value="TetR_C_16"/>
</dbReference>
<dbReference type="Pfam" id="PF17920">
    <property type="entry name" value="TetR_C_16"/>
    <property type="match status" value="1"/>
</dbReference>
<dbReference type="SUPFAM" id="SSF46689">
    <property type="entry name" value="Homeodomain-like"/>
    <property type="match status" value="1"/>
</dbReference>
<dbReference type="InterPro" id="IPR009057">
    <property type="entry name" value="Homeodomain-like_sf"/>
</dbReference>
<dbReference type="EMBL" id="SOFF01000019">
    <property type="protein sequence ID" value="TFB92084.1"/>
    <property type="molecule type" value="Genomic_DNA"/>
</dbReference>
<dbReference type="InterPro" id="IPR001647">
    <property type="entry name" value="HTH_TetR"/>
</dbReference>
<dbReference type="InterPro" id="IPR036271">
    <property type="entry name" value="Tet_transcr_reg_TetR-rel_C_sf"/>
</dbReference>
<dbReference type="InterPro" id="IPR050109">
    <property type="entry name" value="HTH-type_TetR-like_transc_reg"/>
</dbReference>
<organism evidence="2 3">
    <name type="scientific">Cryobacterium luteum</name>
    <dbReference type="NCBI Taxonomy" id="1424661"/>
    <lineage>
        <taxon>Bacteria</taxon>
        <taxon>Bacillati</taxon>
        <taxon>Actinomycetota</taxon>
        <taxon>Actinomycetes</taxon>
        <taxon>Micrococcales</taxon>
        <taxon>Microbacteriaceae</taxon>
        <taxon>Cryobacterium</taxon>
    </lineage>
</organism>